<accession>A0ABP7PIG1</accession>
<sequence>MERILFGDNQFFAVNHISDEKSRAQSIKFKDDSAIIKTLDEARSLGINTFMCTTHDRIANICDIIRNDPQKYKDFKIYPCMPYAHKYANAVTELGIAGTLKQYVPGNFIGSMFKGGMAYLSKDFISIMELLIDAEMKMFKGINTPVVFLQNVITDLFLGLRAYDILIGFHDYVKKKYNAEAGFITMNMPKLLDVLEKGGVENPIICSSINKVGFRMSGGIEIYEETLRTRKLRAIAMQVLGGGAIHPKEAIEYVCGLPNIESILFGASSKANIQNTVDNIHLFDGVKA</sequence>
<protein>
    <submittedName>
        <fullName evidence="1">Uncharacterized protein</fullName>
    </submittedName>
</protein>
<evidence type="ECO:0000313" key="2">
    <source>
        <dbReference type="Proteomes" id="UP001500742"/>
    </source>
</evidence>
<proteinExistence type="predicted"/>
<name>A0ABP7PIG1_9SPHI</name>
<organism evidence="1 2">
    <name type="scientific">Mucilaginibacter dorajii</name>
    <dbReference type="NCBI Taxonomy" id="692994"/>
    <lineage>
        <taxon>Bacteria</taxon>
        <taxon>Pseudomonadati</taxon>
        <taxon>Bacteroidota</taxon>
        <taxon>Sphingobacteriia</taxon>
        <taxon>Sphingobacteriales</taxon>
        <taxon>Sphingobacteriaceae</taxon>
        <taxon>Mucilaginibacter</taxon>
    </lineage>
</organism>
<evidence type="ECO:0000313" key="1">
    <source>
        <dbReference type="EMBL" id="GAA3966170.1"/>
    </source>
</evidence>
<reference evidence="2" key="1">
    <citation type="journal article" date="2019" name="Int. J. Syst. Evol. Microbiol.">
        <title>The Global Catalogue of Microorganisms (GCM) 10K type strain sequencing project: providing services to taxonomists for standard genome sequencing and annotation.</title>
        <authorList>
            <consortium name="The Broad Institute Genomics Platform"/>
            <consortium name="The Broad Institute Genome Sequencing Center for Infectious Disease"/>
            <person name="Wu L."/>
            <person name="Ma J."/>
        </authorList>
    </citation>
    <scope>NUCLEOTIDE SEQUENCE [LARGE SCALE GENOMIC DNA]</scope>
    <source>
        <strain evidence="2">JCM 16601</strain>
    </source>
</reference>
<dbReference type="Proteomes" id="UP001500742">
    <property type="component" value="Unassembled WGS sequence"/>
</dbReference>
<comment type="caution">
    <text evidence="1">The sequence shown here is derived from an EMBL/GenBank/DDBJ whole genome shotgun (WGS) entry which is preliminary data.</text>
</comment>
<dbReference type="EMBL" id="BAAAZC010000009">
    <property type="protein sequence ID" value="GAA3966170.1"/>
    <property type="molecule type" value="Genomic_DNA"/>
</dbReference>
<dbReference type="RefSeq" id="WP_259088743.1">
    <property type="nucleotide sequence ID" value="NZ_BAAAZC010000009.1"/>
</dbReference>
<gene>
    <name evidence="1" type="ORF">GCM10022210_13370</name>
</gene>
<keyword evidence="2" id="KW-1185">Reference proteome</keyword>